<dbReference type="InterPro" id="IPR036864">
    <property type="entry name" value="Zn2-C6_fun-type_DNA-bd_sf"/>
</dbReference>
<evidence type="ECO:0000259" key="4">
    <source>
        <dbReference type="PROSITE" id="PS50048"/>
    </source>
</evidence>
<evidence type="ECO:0000313" key="5">
    <source>
        <dbReference type="EMBL" id="TKA47404.1"/>
    </source>
</evidence>
<dbReference type="GO" id="GO:0045944">
    <property type="term" value="P:positive regulation of transcription by RNA polymerase II"/>
    <property type="evidence" value="ECO:0007669"/>
    <property type="project" value="TreeGrafter"/>
</dbReference>
<organism evidence="5 6">
    <name type="scientific">Friedmanniomyces endolithicus</name>
    <dbReference type="NCBI Taxonomy" id="329885"/>
    <lineage>
        <taxon>Eukaryota</taxon>
        <taxon>Fungi</taxon>
        <taxon>Dikarya</taxon>
        <taxon>Ascomycota</taxon>
        <taxon>Pezizomycotina</taxon>
        <taxon>Dothideomycetes</taxon>
        <taxon>Dothideomycetidae</taxon>
        <taxon>Mycosphaerellales</taxon>
        <taxon>Teratosphaeriaceae</taxon>
        <taxon>Friedmanniomyces</taxon>
    </lineage>
</organism>
<evidence type="ECO:0000313" key="6">
    <source>
        <dbReference type="Proteomes" id="UP000310066"/>
    </source>
</evidence>
<evidence type="ECO:0000256" key="3">
    <source>
        <dbReference type="SAM" id="MobiDB-lite"/>
    </source>
</evidence>
<dbReference type="CDD" id="cd00067">
    <property type="entry name" value="GAL4"/>
    <property type="match status" value="1"/>
</dbReference>
<dbReference type="Gene3D" id="4.10.240.10">
    <property type="entry name" value="Zn(2)-C6 fungal-type DNA-binding domain"/>
    <property type="match status" value="1"/>
</dbReference>
<feature type="domain" description="Zn(2)-C6 fungal-type" evidence="4">
    <location>
        <begin position="42"/>
        <end position="70"/>
    </location>
</feature>
<name>A0A4U0VEF9_9PEZI</name>
<dbReference type="STRING" id="329885.A0A4U0VEF9"/>
<dbReference type="Proteomes" id="UP000310066">
    <property type="component" value="Unassembled WGS sequence"/>
</dbReference>
<feature type="compositionally biased region" description="Basic and acidic residues" evidence="3">
    <location>
        <begin position="1"/>
        <end position="10"/>
    </location>
</feature>
<evidence type="ECO:0000256" key="2">
    <source>
        <dbReference type="ARBA" id="ARBA00023242"/>
    </source>
</evidence>
<gene>
    <name evidence="5" type="ORF">B0A54_01775</name>
</gene>
<keyword evidence="2" id="KW-0539">Nucleus</keyword>
<dbReference type="EMBL" id="NAJP01000005">
    <property type="protein sequence ID" value="TKA47404.1"/>
    <property type="molecule type" value="Genomic_DNA"/>
</dbReference>
<dbReference type="InterPro" id="IPR001138">
    <property type="entry name" value="Zn2Cys6_DnaBD"/>
</dbReference>
<dbReference type="Pfam" id="PF11951">
    <property type="entry name" value="Fungal_trans_2"/>
    <property type="match status" value="1"/>
</dbReference>
<evidence type="ECO:0000256" key="1">
    <source>
        <dbReference type="ARBA" id="ARBA00004123"/>
    </source>
</evidence>
<feature type="region of interest" description="Disordered" evidence="3">
    <location>
        <begin position="1"/>
        <end position="32"/>
    </location>
</feature>
<dbReference type="PANTHER" id="PTHR37534">
    <property type="entry name" value="TRANSCRIPTIONAL ACTIVATOR PROTEIN UGA3"/>
    <property type="match status" value="1"/>
</dbReference>
<dbReference type="Pfam" id="PF00172">
    <property type="entry name" value="Zn_clus"/>
    <property type="match status" value="1"/>
</dbReference>
<dbReference type="PROSITE" id="PS50048">
    <property type="entry name" value="ZN2_CY6_FUNGAL_2"/>
    <property type="match status" value="1"/>
</dbReference>
<reference evidence="5 6" key="1">
    <citation type="submission" date="2017-03" db="EMBL/GenBank/DDBJ databases">
        <title>Genomes of endolithic fungi from Antarctica.</title>
        <authorList>
            <person name="Coleine C."/>
            <person name="Masonjones S."/>
            <person name="Stajich J.E."/>
        </authorList>
    </citation>
    <scope>NUCLEOTIDE SEQUENCE [LARGE SCALE GENOMIC DNA]</scope>
    <source>
        <strain evidence="5 6">CCFEE 5311</strain>
    </source>
</reference>
<protein>
    <recommendedName>
        <fullName evidence="4">Zn(2)-C6 fungal-type domain-containing protein</fullName>
    </recommendedName>
</protein>
<dbReference type="SUPFAM" id="SSF57701">
    <property type="entry name" value="Zn2/Cys6 DNA-binding domain"/>
    <property type="match status" value="1"/>
</dbReference>
<comment type="subcellular location">
    <subcellularLocation>
        <location evidence="1">Nucleus</location>
    </subcellularLocation>
</comment>
<sequence>MASKVKHESLNGDESDQSKSARTAAAEEALRARLSRKRTKTGCLTCRKRRIKCGEEHPVCRNCVKSRRHCEGYNQRVTFKQPFYDFRPGPNGAAHITFQAGIVPGPVTPYYTGAAQISTGYALHGHHQPQLQPRPVEQFVPFADQVHPQVARAPPPVLLPPQHFEQHHVQYAVPLQNAPPPMQPNMAVQQPQILDSRVWQQPYEVATTVQYDLASNGHFAVAGVIEGRPTCHTDSLNLAATEVYDDDYFDVHSDEEMGGDDHDNALTTIEGGPQQALGRILQENNITVQDMQTRRYDTFLCDGILDIYRVDEHANPLRNPATARVFAHFIAVTGPSLSIFERHPRNTSVLFSSGQVPFSQQGIWTYTMPLAALRNQGLLHAMLALASLHIARLTGASVTPSMQHYAWALKRIHHSVGYKKKRLNVTTIAATMLLGFYEIMTADHMKWNMHLAGAKQLFVETDFVGLMQQFRQMRADATVKDRMGGRRPSVPHCHVSAEDRLRQIPDVDERTISNIVGKEVRYGHHGHVVTPQHSIPQELDLGKFEVLKDLYWWYCKQDAYQSIISGNQLL</sequence>
<dbReference type="GO" id="GO:0000981">
    <property type="term" value="F:DNA-binding transcription factor activity, RNA polymerase II-specific"/>
    <property type="evidence" value="ECO:0007669"/>
    <property type="project" value="InterPro"/>
</dbReference>
<dbReference type="GO" id="GO:0005634">
    <property type="term" value="C:nucleus"/>
    <property type="evidence" value="ECO:0007669"/>
    <property type="project" value="UniProtKB-SubCell"/>
</dbReference>
<accession>A0A4U0VEF9</accession>
<dbReference type="GO" id="GO:0000976">
    <property type="term" value="F:transcription cis-regulatory region binding"/>
    <property type="evidence" value="ECO:0007669"/>
    <property type="project" value="TreeGrafter"/>
</dbReference>
<dbReference type="PANTHER" id="PTHR37534:SF23">
    <property type="entry name" value="ZN(II)2CYS6 TRANSCRIPTION FACTOR (EUROFUNG)"/>
    <property type="match status" value="1"/>
</dbReference>
<dbReference type="InterPro" id="IPR021858">
    <property type="entry name" value="Fun_TF"/>
</dbReference>
<dbReference type="PROSITE" id="PS00463">
    <property type="entry name" value="ZN2_CY6_FUNGAL_1"/>
    <property type="match status" value="1"/>
</dbReference>
<proteinExistence type="predicted"/>
<dbReference type="GO" id="GO:0008270">
    <property type="term" value="F:zinc ion binding"/>
    <property type="evidence" value="ECO:0007669"/>
    <property type="project" value="InterPro"/>
</dbReference>
<comment type="caution">
    <text evidence="5">The sequence shown here is derived from an EMBL/GenBank/DDBJ whole genome shotgun (WGS) entry which is preliminary data.</text>
</comment>
<dbReference type="AlphaFoldDB" id="A0A4U0VEF9"/>
<dbReference type="SMART" id="SM00066">
    <property type="entry name" value="GAL4"/>
    <property type="match status" value="1"/>
</dbReference>
<dbReference type="OrthoDB" id="5391043at2759"/>